<sequence>MACRCMADTGRDLITQADLVVHNRCTEYKRARATCAPVFDMNCITRPLRICTASTQQAPIGPSADFEPEQLLFHAPEDAVNAILVMACDLISHTGVIFEAEDVEFEISHHVVEPDLLHFLMMACVTLTFDNTIQYSAYPWTPCQGSVV</sequence>
<evidence type="ECO:0000313" key="1">
    <source>
        <dbReference type="EMBL" id="EXV01800.1"/>
    </source>
</evidence>
<accession>A0A0A1UW18</accession>
<evidence type="ECO:0000313" key="2">
    <source>
        <dbReference type="Proteomes" id="UP000030151"/>
    </source>
</evidence>
<comment type="caution">
    <text evidence="1">The sequence shown here is derived from an EMBL/GenBank/DDBJ whole genome shotgun (WGS) entry which is preliminary data.</text>
</comment>
<dbReference type="AlphaFoldDB" id="A0A0A1UW18"/>
<name>A0A0A1UW18_9HYPO</name>
<organism evidence="1 2">
    <name type="scientific">Metarhizium robertsii</name>
    <dbReference type="NCBI Taxonomy" id="568076"/>
    <lineage>
        <taxon>Eukaryota</taxon>
        <taxon>Fungi</taxon>
        <taxon>Dikarya</taxon>
        <taxon>Ascomycota</taxon>
        <taxon>Pezizomycotina</taxon>
        <taxon>Sordariomycetes</taxon>
        <taxon>Hypocreomycetidae</taxon>
        <taxon>Hypocreales</taxon>
        <taxon>Clavicipitaceae</taxon>
        <taxon>Metarhizium</taxon>
    </lineage>
</organism>
<dbReference type="EMBL" id="JELW01000007">
    <property type="protein sequence ID" value="EXV01800.1"/>
    <property type="molecule type" value="Genomic_DNA"/>
</dbReference>
<protein>
    <submittedName>
        <fullName evidence="1">Uncharacterized protein</fullName>
    </submittedName>
</protein>
<dbReference type="HOGENOM" id="CLU_1759248_0_0_1"/>
<dbReference type="Proteomes" id="UP000030151">
    <property type="component" value="Unassembled WGS sequence"/>
</dbReference>
<proteinExistence type="predicted"/>
<reference evidence="1 2" key="1">
    <citation type="submission" date="2014-02" db="EMBL/GenBank/DDBJ databases">
        <title>The genome sequence of the entomopathogenic fungus Metarhizium robertsii ARSEF 2575.</title>
        <authorList>
            <person name="Giuliano Garisto Donzelli B."/>
            <person name="Roe B.A."/>
            <person name="Macmil S.L."/>
            <person name="Krasnoff S.B."/>
            <person name="Gibson D.M."/>
        </authorList>
    </citation>
    <scope>NUCLEOTIDE SEQUENCE [LARGE SCALE GENOMIC DNA]</scope>
    <source>
        <strain evidence="1 2">ARSEF 2575</strain>
    </source>
</reference>
<gene>
    <name evidence="1" type="ORF">X797_005318</name>
</gene>